<dbReference type="InterPro" id="IPR027417">
    <property type="entry name" value="P-loop_NTPase"/>
</dbReference>
<accession>A0A7J7J8K5</accession>
<dbReference type="Pfam" id="PF00270">
    <property type="entry name" value="DEAD"/>
    <property type="match status" value="1"/>
</dbReference>
<reference evidence="3" key="1">
    <citation type="submission" date="2020-06" db="EMBL/GenBank/DDBJ databases">
        <title>Draft genome of Bugula neritina, a colonial animal packing powerful symbionts and potential medicines.</title>
        <authorList>
            <person name="Rayko M."/>
        </authorList>
    </citation>
    <scope>NUCLEOTIDE SEQUENCE [LARGE SCALE GENOMIC DNA]</scope>
    <source>
        <strain evidence="3">Kwan_BN1</strain>
    </source>
</reference>
<comment type="caution">
    <text evidence="3">The sequence shown here is derived from an EMBL/GenBank/DDBJ whole genome shotgun (WGS) entry which is preliminary data.</text>
</comment>
<keyword evidence="1" id="KW-0732">Signal</keyword>
<dbReference type="InterPro" id="IPR014001">
    <property type="entry name" value="Helicase_ATP-bd"/>
</dbReference>
<organism evidence="3 4">
    <name type="scientific">Bugula neritina</name>
    <name type="common">Brown bryozoan</name>
    <name type="synonym">Sertularia neritina</name>
    <dbReference type="NCBI Taxonomy" id="10212"/>
    <lineage>
        <taxon>Eukaryota</taxon>
        <taxon>Metazoa</taxon>
        <taxon>Spiralia</taxon>
        <taxon>Lophotrochozoa</taxon>
        <taxon>Bryozoa</taxon>
        <taxon>Gymnolaemata</taxon>
        <taxon>Cheilostomatida</taxon>
        <taxon>Flustrina</taxon>
        <taxon>Buguloidea</taxon>
        <taxon>Bugulidae</taxon>
        <taxon>Bugula</taxon>
    </lineage>
</organism>
<feature type="chain" id="PRO_5029665840" description="Helicase ATP-binding domain-containing protein" evidence="1">
    <location>
        <begin position="24"/>
        <end position="229"/>
    </location>
</feature>
<dbReference type="PANTHER" id="PTHR14074:SF16">
    <property type="entry name" value="ANTIVIRAL INNATE IMMUNE RESPONSE RECEPTOR RIG-I"/>
    <property type="match status" value="1"/>
</dbReference>
<proteinExistence type="predicted"/>
<feature type="signal peptide" evidence="1">
    <location>
        <begin position="1"/>
        <end position="23"/>
    </location>
</feature>
<evidence type="ECO:0000313" key="3">
    <source>
        <dbReference type="EMBL" id="KAF6022552.1"/>
    </source>
</evidence>
<dbReference type="EMBL" id="VXIV02002838">
    <property type="protein sequence ID" value="KAF6022552.1"/>
    <property type="molecule type" value="Genomic_DNA"/>
</dbReference>
<dbReference type="PANTHER" id="PTHR14074">
    <property type="entry name" value="HELICASE WITH DEATH DOMAIN-RELATED"/>
    <property type="match status" value="1"/>
</dbReference>
<dbReference type="AlphaFoldDB" id="A0A7J7J8K5"/>
<dbReference type="InterPro" id="IPR051363">
    <property type="entry name" value="RLR_Helicase"/>
</dbReference>
<dbReference type="GO" id="GO:0003676">
    <property type="term" value="F:nucleic acid binding"/>
    <property type="evidence" value="ECO:0007669"/>
    <property type="project" value="InterPro"/>
</dbReference>
<dbReference type="Gene3D" id="3.40.50.300">
    <property type="entry name" value="P-loop containing nucleotide triphosphate hydrolases"/>
    <property type="match status" value="1"/>
</dbReference>
<protein>
    <recommendedName>
        <fullName evidence="2">Helicase ATP-binding domain-containing protein</fullName>
    </recommendedName>
</protein>
<dbReference type="GO" id="GO:0005524">
    <property type="term" value="F:ATP binding"/>
    <property type="evidence" value="ECO:0007669"/>
    <property type="project" value="InterPro"/>
</dbReference>
<keyword evidence="4" id="KW-1185">Reference proteome</keyword>
<dbReference type="PROSITE" id="PS51192">
    <property type="entry name" value="HELICASE_ATP_BIND_1"/>
    <property type="match status" value="1"/>
</dbReference>
<gene>
    <name evidence="3" type="ORF">EB796_019143</name>
</gene>
<evidence type="ECO:0000259" key="2">
    <source>
        <dbReference type="PROSITE" id="PS51192"/>
    </source>
</evidence>
<dbReference type="InterPro" id="IPR011545">
    <property type="entry name" value="DEAD/DEAH_box_helicase_dom"/>
</dbReference>
<feature type="domain" description="Helicase ATP-binding" evidence="2">
    <location>
        <begin position="154"/>
        <end position="229"/>
    </location>
</feature>
<name>A0A7J7J8K5_BUGNE</name>
<evidence type="ECO:0000256" key="1">
    <source>
        <dbReference type="SAM" id="SignalP"/>
    </source>
</evidence>
<dbReference type="SUPFAM" id="SSF52540">
    <property type="entry name" value="P-loop containing nucleoside triphosphate hydrolases"/>
    <property type="match status" value="1"/>
</dbReference>
<dbReference type="Proteomes" id="UP000593567">
    <property type="component" value="Unassembled WGS sequence"/>
</dbReference>
<evidence type="ECO:0000313" key="4">
    <source>
        <dbReference type="Proteomes" id="UP000593567"/>
    </source>
</evidence>
<sequence>MLLQSELRLCLGLFVQLIYLSNGEPVYKDYSAPTGSYGKHGEPQSKVNESFTEPRSGIKLRELLGSEANGELLTIVCNAICGELRYSREDIVALRDTPAIFQLWNLNYKELIASEFPQTLCWKCVIVTKVIDLANEEEEDNSNFFLRPYQEEIVKRSLAGENDIILLPTGTGKTLVAIKVIIQHIQNRLKNGQKVKVIFFVPRTDLATQQLKQIKKFIPSEWRGKLVEG</sequence>
<dbReference type="OrthoDB" id="6513042at2759"/>
<dbReference type="GO" id="GO:0005737">
    <property type="term" value="C:cytoplasm"/>
    <property type="evidence" value="ECO:0007669"/>
    <property type="project" value="TreeGrafter"/>
</dbReference>